<evidence type="ECO:0000256" key="1">
    <source>
        <dbReference type="SAM" id="MobiDB-lite"/>
    </source>
</evidence>
<dbReference type="InterPro" id="IPR013087">
    <property type="entry name" value="Znf_C2H2_type"/>
</dbReference>
<feature type="compositionally biased region" description="Polar residues" evidence="1">
    <location>
        <begin position="236"/>
        <end position="260"/>
    </location>
</feature>
<evidence type="ECO:0000259" key="2">
    <source>
        <dbReference type="PROSITE" id="PS00028"/>
    </source>
</evidence>
<feature type="domain" description="C2H2-type" evidence="2">
    <location>
        <begin position="476"/>
        <end position="497"/>
    </location>
</feature>
<dbReference type="Gene3D" id="3.30.160.60">
    <property type="entry name" value="Classic Zinc Finger"/>
    <property type="match status" value="1"/>
</dbReference>
<dbReference type="AlphaFoldDB" id="A0A9W8R112"/>
<feature type="compositionally biased region" description="Basic and acidic residues" evidence="1">
    <location>
        <begin position="177"/>
        <end position="190"/>
    </location>
</feature>
<dbReference type="Proteomes" id="UP001152087">
    <property type="component" value="Unassembled WGS sequence"/>
</dbReference>
<dbReference type="EMBL" id="JAOQAV010000026">
    <property type="protein sequence ID" value="KAJ4184620.1"/>
    <property type="molecule type" value="Genomic_DNA"/>
</dbReference>
<name>A0A9W8R112_9HYPO</name>
<evidence type="ECO:0000313" key="3">
    <source>
        <dbReference type="EMBL" id="KAJ4184620.1"/>
    </source>
</evidence>
<accession>A0A9W8R112</accession>
<evidence type="ECO:0000313" key="4">
    <source>
        <dbReference type="Proteomes" id="UP001152087"/>
    </source>
</evidence>
<dbReference type="PROSITE" id="PS00028">
    <property type="entry name" value="ZINC_FINGER_C2H2_1"/>
    <property type="match status" value="1"/>
</dbReference>
<dbReference type="SMART" id="SM00355">
    <property type="entry name" value="ZnF_C2H2"/>
    <property type="match status" value="4"/>
</dbReference>
<keyword evidence="4" id="KW-1185">Reference proteome</keyword>
<feature type="region of interest" description="Disordered" evidence="1">
    <location>
        <begin position="224"/>
        <end position="288"/>
    </location>
</feature>
<proteinExistence type="predicted"/>
<reference evidence="3" key="1">
    <citation type="submission" date="2022-09" db="EMBL/GenBank/DDBJ databases">
        <title>Fusarium specimens isolated from Avocado Roots.</title>
        <authorList>
            <person name="Stajich J."/>
            <person name="Roper C."/>
            <person name="Heimlech-Rivalta G."/>
        </authorList>
    </citation>
    <scope>NUCLEOTIDE SEQUENCE</scope>
    <source>
        <strain evidence="3">A02</strain>
    </source>
</reference>
<comment type="caution">
    <text evidence="3">The sequence shown here is derived from an EMBL/GenBank/DDBJ whole genome shotgun (WGS) entry which is preliminary data.</text>
</comment>
<feature type="region of interest" description="Disordered" evidence="1">
    <location>
        <begin position="177"/>
        <end position="199"/>
    </location>
</feature>
<gene>
    <name evidence="3" type="ORF">NW755_009073</name>
</gene>
<protein>
    <recommendedName>
        <fullName evidence="2">C2H2-type domain-containing protein</fullName>
    </recommendedName>
</protein>
<organism evidence="3 4">
    <name type="scientific">Fusarium falciforme</name>
    <dbReference type="NCBI Taxonomy" id="195108"/>
    <lineage>
        <taxon>Eukaryota</taxon>
        <taxon>Fungi</taxon>
        <taxon>Dikarya</taxon>
        <taxon>Ascomycota</taxon>
        <taxon>Pezizomycotina</taxon>
        <taxon>Sordariomycetes</taxon>
        <taxon>Hypocreomycetidae</taxon>
        <taxon>Hypocreales</taxon>
        <taxon>Nectriaceae</taxon>
        <taxon>Fusarium</taxon>
        <taxon>Fusarium solani species complex</taxon>
    </lineage>
</organism>
<sequence>MKLLLCHALRTGAVRETSWAELRQAARERPSNRVIWAYPNRPVICAIAGDSKLTLDRPSPVASAQATLTQAAQLIGIAAKVKTHDIRRGAARQSAHLENSISGSTIEQARIAIGHSHSSRDSGEIEDYVGHLDDHNWTNRAKQKLRQTAKYQLIFASEPYKPKRKRTSQELDQVCREMGLDPHDKKDRMRASQRSRAAGYDKWVASERAKADIRVPQTTALVKLGSGSDANKETRPSLSRGANASPIRQTRSSASKSDSGVTKGLISLPSGHQPATQDGRDEEEEYQQYSPETLEMQALHDYIFDGDTESLTNIDEIASVFTQDVEAISCAVAGNIIDADPKAFSDFFASVNVCRWEYNVPGLPSSADQTGSKEVSTRFMHQCTVTLCARIFFTRARRDEHNINCQADDAQSFEFTCSIYGKKYPTEEKVKVHMAEHNWTPRACSWPGCQDETVHQARNQLRAHTARAHQDLPTDCWLCDAKYEGPPALKRHIRRQHPEVTEEELDNIMPIQKRQAHKQNAFKPRRCSFPNCPYQTIFGSRSQYRDHLKNHGVKGSTLDQYVQDNPEELRPTTPPRVRAANFEPQRCNHQVKSRLGLTRSVGGVLVFWLG</sequence>